<dbReference type="Proteomes" id="UP000531561">
    <property type="component" value="Unassembled WGS sequence"/>
</dbReference>
<organism evidence="1 2">
    <name type="scientific">Botrytis fragariae</name>
    <dbReference type="NCBI Taxonomy" id="1964551"/>
    <lineage>
        <taxon>Eukaryota</taxon>
        <taxon>Fungi</taxon>
        <taxon>Dikarya</taxon>
        <taxon>Ascomycota</taxon>
        <taxon>Pezizomycotina</taxon>
        <taxon>Leotiomycetes</taxon>
        <taxon>Helotiales</taxon>
        <taxon>Sclerotiniaceae</taxon>
        <taxon>Botrytis</taxon>
    </lineage>
</organism>
<dbReference type="GeneID" id="59257635"/>
<dbReference type="RefSeq" id="XP_037194030.1">
    <property type="nucleotide sequence ID" value="XM_037333943.1"/>
</dbReference>
<keyword evidence="2" id="KW-1185">Reference proteome</keyword>
<name>A0A8H6EK24_9HELO</name>
<dbReference type="AlphaFoldDB" id="A0A8H6EK24"/>
<reference evidence="1 2" key="1">
    <citation type="journal article" date="2020" name="Phytopathology">
        <title>A high-quality genome resource of Botrytis fragariae, a new and rapidly spreading fungal pathogen causing strawberry gray mold in the U.S.A.</title>
        <authorList>
            <person name="Wu Y."/>
            <person name="Saski C.A."/>
            <person name="Schnabel G."/>
            <person name="Xiao S."/>
            <person name="Hu M."/>
        </authorList>
    </citation>
    <scope>NUCLEOTIDE SEQUENCE [LARGE SCALE GENOMIC DNA]</scope>
    <source>
        <strain evidence="1 2">BVB16</strain>
    </source>
</reference>
<evidence type="ECO:0000313" key="2">
    <source>
        <dbReference type="Proteomes" id="UP000531561"/>
    </source>
</evidence>
<evidence type="ECO:0000313" key="1">
    <source>
        <dbReference type="EMBL" id="KAF5875084.1"/>
    </source>
</evidence>
<sequence>MQSRSLRVLFRKISREFIHMQRDVGSSVEVSCDFRAVAVLGSLSWMAEEADELSTNHQESFEILGLPQVGIDKYLEMENTCCVPEH</sequence>
<accession>A0A8H6EK24</accession>
<comment type="caution">
    <text evidence="1">The sequence shown here is derived from an EMBL/GenBank/DDBJ whole genome shotgun (WGS) entry which is preliminary data.</text>
</comment>
<proteinExistence type="predicted"/>
<protein>
    <submittedName>
        <fullName evidence="1">Uncharacterized protein</fullName>
    </submittedName>
</protein>
<dbReference type="EMBL" id="JABFCT010000006">
    <property type="protein sequence ID" value="KAF5875084.1"/>
    <property type="molecule type" value="Genomic_DNA"/>
</dbReference>
<gene>
    <name evidence="1" type="ORF">Bfra_003538</name>
</gene>